<dbReference type="PROSITE" id="PS50026">
    <property type="entry name" value="EGF_3"/>
    <property type="match status" value="1"/>
</dbReference>
<dbReference type="CDD" id="cd00054">
    <property type="entry name" value="EGF_CA"/>
    <property type="match status" value="2"/>
</dbReference>
<dbReference type="CDD" id="cd00037">
    <property type="entry name" value="CLECT"/>
    <property type="match status" value="1"/>
</dbReference>
<dbReference type="Pfam" id="PF07707">
    <property type="entry name" value="BACK"/>
    <property type="match status" value="1"/>
</dbReference>
<keyword evidence="9" id="KW-0325">Glycoprotein</keyword>
<dbReference type="SUPFAM" id="SSF49899">
    <property type="entry name" value="Concanavalin A-like lectins/glucanases"/>
    <property type="match status" value="1"/>
</dbReference>
<proteinExistence type="inferred from homology"/>
<keyword evidence="4" id="KW-0732">Signal</keyword>
<dbReference type="Gene3D" id="3.30.710.10">
    <property type="entry name" value="Potassium Channel Kv1.1, Chain A"/>
    <property type="match status" value="1"/>
</dbReference>
<dbReference type="PANTHER" id="PTHR10199">
    <property type="entry name" value="THROMBOSPONDIN"/>
    <property type="match status" value="1"/>
</dbReference>
<dbReference type="Gene3D" id="2.60.120.200">
    <property type="match status" value="2"/>
</dbReference>
<keyword evidence="6 12" id="KW-0106">Calcium</keyword>
<evidence type="ECO:0000259" key="15">
    <source>
        <dbReference type="PROSITE" id="PS50041"/>
    </source>
</evidence>
<accession>C3ZPL6</accession>
<dbReference type="InterPro" id="IPR049883">
    <property type="entry name" value="NOTCH1_EGF-like"/>
</dbReference>
<dbReference type="InterPro" id="IPR000742">
    <property type="entry name" value="EGF"/>
</dbReference>
<feature type="transmembrane region" description="Helical" evidence="13">
    <location>
        <begin position="7"/>
        <end position="27"/>
    </location>
</feature>
<keyword evidence="13" id="KW-0472">Membrane</keyword>
<dbReference type="InterPro" id="IPR001881">
    <property type="entry name" value="EGF-like_Ca-bd_dom"/>
</dbReference>
<dbReference type="SUPFAM" id="SSF57196">
    <property type="entry name" value="EGF/Laminin"/>
    <property type="match status" value="2"/>
</dbReference>
<feature type="domain" description="EGF-like" evidence="14">
    <location>
        <begin position="539"/>
        <end position="581"/>
    </location>
</feature>
<dbReference type="Pfam" id="PF14670">
    <property type="entry name" value="FXa_inhibition"/>
    <property type="match status" value="1"/>
</dbReference>
<keyword evidence="5" id="KW-0677">Repeat</keyword>
<dbReference type="PROSITE" id="PS00615">
    <property type="entry name" value="C_TYPE_LECTIN_1"/>
    <property type="match status" value="1"/>
</dbReference>
<dbReference type="PROSITE" id="PS01187">
    <property type="entry name" value="EGF_CA"/>
    <property type="match status" value="1"/>
</dbReference>
<dbReference type="InterPro" id="IPR016187">
    <property type="entry name" value="CTDL_fold"/>
</dbReference>
<evidence type="ECO:0000259" key="17">
    <source>
        <dbReference type="PROSITE" id="PS51236"/>
    </source>
</evidence>
<dbReference type="Pfam" id="PF02412">
    <property type="entry name" value="TSP_3"/>
    <property type="match status" value="1"/>
</dbReference>
<evidence type="ECO:0000256" key="6">
    <source>
        <dbReference type="ARBA" id="ARBA00022837"/>
    </source>
</evidence>
<evidence type="ECO:0008006" key="19">
    <source>
        <dbReference type="Google" id="ProtNLM"/>
    </source>
</evidence>
<dbReference type="Gene3D" id="3.10.100.10">
    <property type="entry name" value="Mannose-Binding Protein A, subunit A"/>
    <property type="match status" value="1"/>
</dbReference>
<dbReference type="InterPro" id="IPR011641">
    <property type="entry name" value="Tyr-kin_ephrin_A/B_rcpt-like"/>
</dbReference>
<dbReference type="GO" id="GO:0007155">
    <property type="term" value="P:cell adhesion"/>
    <property type="evidence" value="ECO:0007669"/>
    <property type="project" value="UniProtKB-KW"/>
</dbReference>
<dbReference type="SUPFAM" id="SSF56436">
    <property type="entry name" value="C-type lectin-like"/>
    <property type="match status" value="1"/>
</dbReference>
<dbReference type="InterPro" id="IPR011705">
    <property type="entry name" value="BACK"/>
</dbReference>
<dbReference type="Pfam" id="PF00651">
    <property type="entry name" value="BTB"/>
    <property type="match status" value="1"/>
</dbReference>
<evidence type="ECO:0000256" key="9">
    <source>
        <dbReference type="ARBA" id="ARBA00023180"/>
    </source>
</evidence>
<dbReference type="EMBL" id="GG666658">
    <property type="protein sequence ID" value="EEN45513.1"/>
    <property type="molecule type" value="Genomic_DNA"/>
</dbReference>
<dbReference type="PROSITE" id="PS51236">
    <property type="entry name" value="TSP_CTER"/>
    <property type="match status" value="1"/>
</dbReference>
<dbReference type="InterPro" id="IPR000436">
    <property type="entry name" value="Sushi_SCR_CCP_dom"/>
</dbReference>
<dbReference type="SMART" id="SM00179">
    <property type="entry name" value="EGF_CA"/>
    <property type="match status" value="2"/>
</dbReference>
<dbReference type="InterPro" id="IPR011333">
    <property type="entry name" value="SKP1/BTB/POZ_sf"/>
</dbReference>
<name>C3ZPL6_BRAFL</name>
<evidence type="ECO:0000256" key="10">
    <source>
        <dbReference type="PROSITE-ProRule" id="PRU00076"/>
    </source>
</evidence>
<keyword evidence="7" id="KW-0130">Cell adhesion</keyword>
<dbReference type="eggNOG" id="KOG4441">
    <property type="taxonomic scope" value="Eukaryota"/>
</dbReference>
<dbReference type="PROSITE" id="PS50923">
    <property type="entry name" value="SUSHI"/>
    <property type="match status" value="1"/>
</dbReference>
<keyword evidence="11" id="KW-0768">Sushi</keyword>
<dbReference type="InterPro" id="IPR000210">
    <property type="entry name" value="BTB/POZ_dom"/>
</dbReference>
<evidence type="ECO:0000256" key="11">
    <source>
        <dbReference type="PROSITE-ProRule" id="PRU00302"/>
    </source>
</evidence>
<dbReference type="SMART" id="SM00181">
    <property type="entry name" value="EGF"/>
    <property type="match status" value="2"/>
</dbReference>
<dbReference type="InterPro" id="IPR017897">
    <property type="entry name" value="Thrombospondin_3_rpt"/>
</dbReference>
<dbReference type="InterPro" id="IPR018378">
    <property type="entry name" value="C-type_lectin_CS"/>
</dbReference>
<keyword evidence="13" id="KW-1133">Transmembrane helix</keyword>
<evidence type="ECO:0000256" key="1">
    <source>
        <dbReference type="ARBA" id="ARBA00009456"/>
    </source>
</evidence>
<dbReference type="Pfam" id="PF07699">
    <property type="entry name" value="Ephrin_rec_like"/>
    <property type="match status" value="1"/>
</dbReference>
<dbReference type="InterPro" id="IPR001304">
    <property type="entry name" value="C-type_lectin-like"/>
</dbReference>
<dbReference type="AlphaFoldDB" id="C3ZPL6"/>
<dbReference type="PANTHER" id="PTHR10199:SF100">
    <property type="entry name" value="THROMBOSPONDIN, ISOFORM A"/>
    <property type="match status" value="1"/>
</dbReference>
<dbReference type="InterPro" id="IPR013320">
    <property type="entry name" value="ConA-like_dom_sf"/>
</dbReference>
<dbReference type="Gene3D" id="1.25.40.420">
    <property type="match status" value="1"/>
</dbReference>
<evidence type="ECO:0000259" key="14">
    <source>
        <dbReference type="PROSITE" id="PS50026"/>
    </source>
</evidence>
<dbReference type="SMART" id="SM00034">
    <property type="entry name" value="CLECT"/>
    <property type="match status" value="1"/>
</dbReference>
<evidence type="ECO:0000256" key="8">
    <source>
        <dbReference type="ARBA" id="ARBA00023157"/>
    </source>
</evidence>
<dbReference type="GO" id="GO:0005509">
    <property type="term" value="F:calcium ion binding"/>
    <property type="evidence" value="ECO:0007669"/>
    <property type="project" value="UniProtKB-UniRule"/>
</dbReference>
<dbReference type="Pfam" id="PF07645">
    <property type="entry name" value="EGF_CA"/>
    <property type="match status" value="1"/>
</dbReference>
<keyword evidence="8" id="KW-1015">Disulfide bond</keyword>
<dbReference type="SMART" id="SM01411">
    <property type="entry name" value="Ephrin_rec_like"/>
    <property type="match status" value="1"/>
</dbReference>
<dbReference type="SMART" id="SM00875">
    <property type="entry name" value="BACK"/>
    <property type="match status" value="1"/>
</dbReference>
<dbReference type="SUPFAM" id="SSF103647">
    <property type="entry name" value="TSP type-3 repeat"/>
    <property type="match status" value="2"/>
</dbReference>
<feature type="domain" description="C-type lectin" evidence="15">
    <location>
        <begin position="374"/>
        <end position="497"/>
    </location>
</feature>
<dbReference type="PROSITE" id="PS01186">
    <property type="entry name" value="EGF_2"/>
    <property type="match status" value="2"/>
</dbReference>
<dbReference type="Pfam" id="PF00059">
    <property type="entry name" value="Lectin_C"/>
    <property type="match status" value="1"/>
</dbReference>
<evidence type="ECO:0000256" key="5">
    <source>
        <dbReference type="ARBA" id="ARBA00022737"/>
    </source>
</evidence>
<dbReference type="PROSITE" id="PS50041">
    <property type="entry name" value="C_TYPE_LECTIN_2"/>
    <property type="match status" value="1"/>
</dbReference>
<dbReference type="Pfam" id="PF05735">
    <property type="entry name" value="TSP_C"/>
    <property type="match status" value="2"/>
</dbReference>
<dbReference type="Gene3D" id="4.10.1080.10">
    <property type="entry name" value="TSP type-3 repeat"/>
    <property type="match status" value="1"/>
</dbReference>
<reference evidence="18" key="1">
    <citation type="journal article" date="2008" name="Nature">
        <title>The amphioxus genome and the evolution of the chordate karyotype.</title>
        <authorList>
            <consortium name="US DOE Joint Genome Institute (JGI-PGF)"/>
            <person name="Putnam N.H."/>
            <person name="Butts T."/>
            <person name="Ferrier D.E.K."/>
            <person name="Furlong R.F."/>
            <person name="Hellsten U."/>
            <person name="Kawashima T."/>
            <person name="Robinson-Rechavi M."/>
            <person name="Shoguchi E."/>
            <person name="Terry A."/>
            <person name="Yu J.-K."/>
            <person name="Benito-Gutierrez E.L."/>
            <person name="Dubchak I."/>
            <person name="Garcia-Fernandez J."/>
            <person name="Gibson-Brown J.J."/>
            <person name="Grigoriev I.V."/>
            <person name="Horton A.C."/>
            <person name="de Jong P.J."/>
            <person name="Jurka J."/>
            <person name="Kapitonov V.V."/>
            <person name="Kohara Y."/>
            <person name="Kuroki Y."/>
            <person name="Lindquist E."/>
            <person name="Lucas S."/>
            <person name="Osoegawa K."/>
            <person name="Pennacchio L.A."/>
            <person name="Salamov A.A."/>
            <person name="Satou Y."/>
            <person name="Sauka-Spengler T."/>
            <person name="Schmutz J."/>
            <person name="Shin-I T."/>
            <person name="Toyoda A."/>
            <person name="Bronner-Fraser M."/>
            <person name="Fujiyama A."/>
            <person name="Holland L.Z."/>
            <person name="Holland P.W.H."/>
            <person name="Satoh N."/>
            <person name="Rokhsar D.S."/>
        </authorList>
    </citation>
    <scope>NUCLEOTIDE SEQUENCE [LARGE SCALE GENOMIC DNA]</scope>
    <source>
        <strain evidence="18">S238N-H82</strain>
        <tissue evidence="18">Testes</tissue>
    </source>
</reference>
<evidence type="ECO:0000259" key="16">
    <source>
        <dbReference type="PROSITE" id="PS50923"/>
    </source>
</evidence>
<feature type="domain" description="Sushi" evidence="16">
    <location>
        <begin position="578"/>
        <end position="654"/>
    </location>
</feature>
<dbReference type="FunFam" id="2.10.25.10:FF:000240">
    <property type="entry name" value="Vitamin K-dependent protein S"/>
    <property type="match status" value="2"/>
</dbReference>
<keyword evidence="13" id="KW-0812">Transmembrane</keyword>
<dbReference type="InParanoid" id="C3ZPL6"/>
<organism>
    <name type="scientific">Branchiostoma floridae</name>
    <name type="common">Florida lancelet</name>
    <name type="synonym">Amphioxus</name>
    <dbReference type="NCBI Taxonomy" id="7739"/>
    <lineage>
        <taxon>Eukaryota</taxon>
        <taxon>Metazoa</taxon>
        <taxon>Chordata</taxon>
        <taxon>Cephalochordata</taxon>
        <taxon>Leptocardii</taxon>
        <taxon>Amphioxiformes</taxon>
        <taxon>Branchiostomatidae</taxon>
        <taxon>Branchiostoma</taxon>
    </lineage>
</organism>
<evidence type="ECO:0000256" key="4">
    <source>
        <dbReference type="ARBA" id="ARBA00022729"/>
    </source>
</evidence>
<dbReference type="InterPro" id="IPR000152">
    <property type="entry name" value="EGF-type_Asp/Asn_hydroxyl_site"/>
</dbReference>
<keyword evidence="2" id="KW-0880">Kelch repeat</keyword>
<evidence type="ECO:0000256" key="3">
    <source>
        <dbReference type="ARBA" id="ARBA00022536"/>
    </source>
</evidence>
<dbReference type="InterPro" id="IPR028974">
    <property type="entry name" value="TSP_type-3_rpt"/>
</dbReference>
<sequence>MAHHHYCYIIWVISVCLVSVPFDLGFMPSISTWLPHTQNPTSAQFVLVPTKMRAICTDFLKLWTTYKRLGYCRMSSLKSRAASFPAIGLLCPRPAPTSEILHMGATLTAGHIICKTITGLDANIFGEILSYIYSGTLHVSLDKVQPLYQAADLLQLNYVRNTCSSYMTMNVECSTCVDLYKFADFFALVVSSKEFCSLSVNQLTEIISHDELDVKEETTVWEAVVRWVQHSREERLHHLPSILSHIRFNLLSSDYTAAILEHPLVKEDPGSSEVIRNIMVQERNHDVKPGPEVTMEMALLFDTGRRYADTWRDLEANLSDSTRVPRGFECPVAHEYILNALGFDSAVEGRFIATRHGHQPHLWEAHSGNQHRDLDGYRYQTFTTYLNYDQAQATCVSNGGHLAHIKSSRQQSVLANMATLTAGWGSDYWIGLTDRQSEGIWRWTDGTGLNYRNWAEGEPTNGNAVDGEQDCVALWGDYGYTHWDDRQCGHWLYFICQTDKNECSNNNGGCDQICHNTAGGYHCSCNAGYQLSGSSQCDDIDECLTNGGRGPCDQTCTNLVGSYRCSCTVGYQLDADSVSCSEPCSEAFAPPLNGGKACSVTDDTTGGMFCTVYCHEDKEFAIAPAQAYTCRADGRWFADSNLVVEPTPWPDCTGRYRPGRPHMLGELHYFSGTDCSSSRDEIISKFQQLFNQMDSSQPGGNMTIELQNVEVVCGATSRQATSKRGQKFISKSERSANGFTVKFMVVAISSLAPADVTETVQADLVYALDDVYFDIEDKVASQQFDLNVNGQQATVDTFDIGFAEFDLNCTQGQLSFQDSFEAYCLDCPLGTFHDLTTDTCEYCPVGEYQNHPVQTACKPCPVNTWSVFPGAKEEAQCMSVCLGKDDLCSSCVHVKGQLTRKCEVGWAGSQDGLTCGLDGDQDGYPIAPLSCNGTGCKKDNCPGIPNSGQEDTDGDGMGDTCDDDMDNDVFLNVEDNCPLTMNVNQTDSDRDGVGDVCDNCPADFNTDQRDTDGDGVGDVCDSDADSDGPDYFGNLDYSGTFFVNTQTDDDFVGFVFSYQSNSRFYLVSWKQTGDSQGGQAGVQLKIPPVRRFHLYEGSRTVVDSGDVQDASLRGGRLGVYCYSQENVIWSHLVTKCDGNIPSA</sequence>
<comment type="caution">
    <text evidence="10">Lacks conserved residue(s) required for the propagation of feature annotation.</text>
</comment>
<evidence type="ECO:0000313" key="18">
    <source>
        <dbReference type="EMBL" id="EEN45513.1"/>
    </source>
</evidence>
<evidence type="ECO:0000256" key="13">
    <source>
        <dbReference type="SAM" id="Phobius"/>
    </source>
</evidence>
<dbReference type="InterPro" id="IPR008859">
    <property type="entry name" value="Thrombospondin_C"/>
</dbReference>
<dbReference type="InterPro" id="IPR016186">
    <property type="entry name" value="C-type_lectin-like/link_sf"/>
</dbReference>
<evidence type="ECO:0000256" key="12">
    <source>
        <dbReference type="PROSITE-ProRule" id="PRU00634"/>
    </source>
</evidence>
<keyword evidence="3 10" id="KW-0245">EGF-like domain</keyword>
<dbReference type="SUPFAM" id="SSF54695">
    <property type="entry name" value="POZ domain"/>
    <property type="match status" value="1"/>
</dbReference>
<dbReference type="InterPro" id="IPR003367">
    <property type="entry name" value="Thrombospondin_3-like_rpt"/>
</dbReference>
<dbReference type="PROSITE" id="PS51234">
    <property type="entry name" value="TSP3"/>
    <property type="match status" value="1"/>
</dbReference>
<comment type="similarity">
    <text evidence="1">Belongs to the thrombospondin family.</text>
</comment>
<feature type="repeat" description="TSP type-3" evidence="12">
    <location>
        <begin position="950"/>
        <end position="985"/>
    </location>
</feature>
<dbReference type="FunFam" id="1.25.40.420:FF:000001">
    <property type="entry name" value="Kelch-like family member 12"/>
    <property type="match status" value="1"/>
</dbReference>
<gene>
    <name evidence="18" type="ORF">BRAFLDRAFT_88361</name>
</gene>
<evidence type="ECO:0000256" key="7">
    <source>
        <dbReference type="ARBA" id="ARBA00022889"/>
    </source>
</evidence>
<evidence type="ECO:0000256" key="2">
    <source>
        <dbReference type="ARBA" id="ARBA00022441"/>
    </source>
</evidence>
<feature type="domain" description="TSP C-terminal" evidence="17">
    <location>
        <begin position="981"/>
        <end position="1141"/>
    </location>
</feature>
<dbReference type="GO" id="GO:0005576">
    <property type="term" value="C:extracellular region"/>
    <property type="evidence" value="ECO:0007669"/>
    <property type="project" value="InterPro"/>
</dbReference>
<dbReference type="Gene3D" id="2.10.25.10">
    <property type="entry name" value="Laminin"/>
    <property type="match status" value="2"/>
</dbReference>
<dbReference type="InterPro" id="IPR018097">
    <property type="entry name" value="EGF_Ca-bd_CS"/>
</dbReference>
<protein>
    <recommendedName>
        <fullName evidence="19">C-type lectin domain-containing protein</fullName>
    </recommendedName>
</protein>
<dbReference type="PROSITE" id="PS00010">
    <property type="entry name" value="ASX_HYDROXYL"/>
    <property type="match status" value="2"/>
</dbReference>